<proteinExistence type="predicted"/>
<evidence type="ECO:0000313" key="3">
    <source>
        <dbReference type="Proteomes" id="UP000000485"/>
    </source>
</evidence>
<name>F8A0H0_CELGA</name>
<dbReference type="KEGG" id="cga:Celgi_0995"/>
<keyword evidence="3" id="KW-1185">Reference proteome</keyword>
<feature type="region of interest" description="Disordered" evidence="1">
    <location>
        <begin position="29"/>
        <end position="68"/>
    </location>
</feature>
<dbReference type="Proteomes" id="UP000000485">
    <property type="component" value="Chromosome"/>
</dbReference>
<dbReference type="AlphaFoldDB" id="F8A0H0"/>
<dbReference type="HOGENOM" id="CLU_2786282_0_0_11"/>
<evidence type="ECO:0000256" key="1">
    <source>
        <dbReference type="SAM" id="MobiDB-lite"/>
    </source>
</evidence>
<evidence type="ECO:0000313" key="2">
    <source>
        <dbReference type="EMBL" id="AEI11514.1"/>
    </source>
</evidence>
<dbReference type="RefSeq" id="WP_013883033.1">
    <property type="nucleotide sequence ID" value="NC_015671.1"/>
</dbReference>
<sequence length="68" mass="7913">MARRRGERLDMTAWLARYLVGPAQLGDVTAPVRPATQDERGRDEDLRTAFERRQEPSGRSYLVERPRE</sequence>
<dbReference type="EMBL" id="CP002665">
    <property type="protein sequence ID" value="AEI11514.1"/>
    <property type="molecule type" value="Genomic_DNA"/>
</dbReference>
<dbReference type="OrthoDB" id="4829007at2"/>
<reference evidence="3" key="1">
    <citation type="submission" date="2011-04" db="EMBL/GenBank/DDBJ databases">
        <title>Complete sequence of Cellvibrio gilvus ATCC 13127.</title>
        <authorList>
            <person name="Lucas S."/>
            <person name="Han J."/>
            <person name="Lapidus A."/>
            <person name="Cheng J.-F."/>
            <person name="Goodwin L."/>
            <person name="Pitluck S."/>
            <person name="Peters L."/>
            <person name="Munk A."/>
            <person name="Detter J.C."/>
            <person name="Han C."/>
            <person name="Tapia R."/>
            <person name="Land M."/>
            <person name="Hauser L."/>
            <person name="Kyrpides N."/>
            <person name="Ivanova N."/>
            <person name="Ovchinnikova G."/>
            <person name="Pagani I."/>
            <person name="Mead D."/>
            <person name="Brumm P."/>
            <person name="Woyke T."/>
        </authorList>
    </citation>
    <scope>NUCLEOTIDE SEQUENCE [LARGE SCALE GENOMIC DNA]</scope>
    <source>
        <strain evidence="3">ATCC 13127 / NRRL B-14078</strain>
    </source>
</reference>
<accession>F8A0H0</accession>
<organism evidence="2 3">
    <name type="scientific">Cellulomonas gilvus (strain ATCC 13127 / NRRL B-14078)</name>
    <name type="common">Cellvibrio gilvus</name>
    <dbReference type="NCBI Taxonomy" id="593907"/>
    <lineage>
        <taxon>Bacteria</taxon>
        <taxon>Bacillati</taxon>
        <taxon>Actinomycetota</taxon>
        <taxon>Actinomycetes</taxon>
        <taxon>Micrococcales</taxon>
        <taxon>Cellulomonadaceae</taxon>
        <taxon>Cellulomonas</taxon>
    </lineage>
</organism>
<gene>
    <name evidence="2" type="ordered locus">Celgi_0995</name>
</gene>
<feature type="compositionally biased region" description="Basic and acidic residues" evidence="1">
    <location>
        <begin position="36"/>
        <end position="68"/>
    </location>
</feature>
<protein>
    <submittedName>
        <fullName evidence="2">Uncharacterized protein</fullName>
    </submittedName>
</protein>